<reference evidence="3 4" key="1">
    <citation type="submission" date="2024-01" db="EMBL/GenBank/DDBJ databases">
        <title>Genome assemblies of Stephania.</title>
        <authorList>
            <person name="Yang L."/>
        </authorList>
    </citation>
    <scope>NUCLEOTIDE SEQUENCE [LARGE SCALE GENOMIC DNA]</scope>
    <source>
        <strain evidence="3">QJT</strain>
        <tissue evidence="3">Leaf</tissue>
    </source>
</reference>
<feature type="domain" description="Reverse transcriptase Ty1/copia-type" evidence="2">
    <location>
        <begin position="146"/>
        <end position="379"/>
    </location>
</feature>
<name>A0AAP0ESS0_9MAGN</name>
<dbReference type="AlphaFoldDB" id="A0AAP0ESS0"/>
<dbReference type="EMBL" id="JBBNAE010000009">
    <property type="protein sequence ID" value="KAK9097387.1"/>
    <property type="molecule type" value="Genomic_DNA"/>
</dbReference>
<comment type="caution">
    <text evidence="3">The sequence shown here is derived from an EMBL/GenBank/DDBJ whole genome shotgun (WGS) entry which is preliminary data.</text>
</comment>
<feature type="compositionally biased region" description="Polar residues" evidence="1">
    <location>
        <begin position="59"/>
        <end position="75"/>
    </location>
</feature>
<dbReference type="PANTHER" id="PTHR11439:SF461">
    <property type="entry name" value="OS10G0432200 PROTEIN"/>
    <property type="match status" value="1"/>
</dbReference>
<sequence>MFLLPLRDPHPLLRLSFLFLQTLESSVPINSIYAPVESSISTFPYHYSRRPHVHVGDQHFSTDIQPLPPSATTNEAPGDDPSTSLPQPPPVPRYDLRDHSTINPPARFGLVAHDVHKPDTYREVMEVPEWQLAMTKELAALERTGTWEVVPLPEHVPITYKLVVKVKTRSNGSIERYKARLVAQGFQQEHGRDYDETFAPVAHMTTVRTFIVMAAVRQWTISQLDVKNAFLHRDLHEEVHMKPPPGFSCPTGHVFRLCRALYVLKQAPPAWFERFNLVILQAGFVASEHDPAMFVHTSSRGRTILLLYVDDMIITGDDPSYIDFNEQLMMYDLGPLRYFLGIEVTSTDDGFYLSQQRYTLDLLSRSGITDAKTVTTPMELHLQLRPNGSTPLSDPSRYRQLVGSLIYLAVTRPDISHVHVLSQFVSAPTYVHYAHLLRVLRYLRGTSSIDDLSLVIVSFLVLIFLHGSPRNKLLFLVLVLRPSYVLSHLRLLRLSGFVGFFFIWYCDV</sequence>
<accession>A0AAP0ESS0</accession>
<feature type="region of interest" description="Disordered" evidence="1">
    <location>
        <begin position="59"/>
        <end position="93"/>
    </location>
</feature>
<evidence type="ECO:0000313" key="3">
    <source>
        <dbReference type="EMBL" id="KAK9097387.1"/>
    </source>
</evidence>
<dbReference type="Proteomes" id="UP001417504">
    <property type="component" value="Unassembled WGS sequence"/>
</dbReference>
<gene>
    <name evidence="3" type="ORF">Sjap_022884</name>
</gene>
<organism evidence="3 4">
    <name type="scientific">Stephania japonica</name>
    <dbReference type="NCBI Taxonomy" id="461633"/>
    <lineage>
        <taxon>Eukaryota</taxon>
        <taxon>Viridiplantae</taxon>
        <taxon>Streptophyta</taxon>
        <taxon>Embryophyta</taxon>
        <taxon>Tracheophyta</taxon>
        <taxon>Spermatophyta</taxon>
        <taxon>Magnoliopsida</taxon>
        <taxon>Ranunculales</taxon>
        <taxon>Menispermaceae</taxon>
        <taxon>Menispermoideae</taxon>
        <taxon>Cissampelideae</taxon>
        <taxon>Stephania</taxon>
    </lineage>
</organism>
<dbReference type="InterPro" id="IPR043502">
    <property type="entry name" value="DNA/RNA_pol_sf"/>
</dbReference>
<dbReference type="PANTHER" id="PTHR11439">
    <property type="entry name" value="GAG-POL-RELATED RETROTRANSPOSON"/>
    <property type="match status" value="1"/>
</dbReference>
<keyword evidence="4" id="KW-1185">Reference proteome</keyword>
<dbReference type="InterPro" id="IPR013103">
    <property type="entry name" value="RVT_2"/>
</dbReference>
<dbReference type="Pfam" id="PF07727">
    <property type="entry name" value="RVT_2"/>
    <property type="match status" value="1"/>
</dbReference>
<evidence type="ECO:0000259" key="2">
    <source>
        <dbReference type="Pfam" id="PF07727"/>
    </source>
</evidence>
<evidence type="ECO:0000256" key="1">
    <source>
        <dbReference type="SAM" id="MobiDB-lite"/>
    </source>
</evidence>
<protein>
    <recommendedName>
        <fullName evidence="2">Reverse transcriptase Ty1/copia-type domain-containing protein</fullName>
    </recommendedName>
</protein>
<proteinExistence type="predicted"/>
<evidence type="ECO:0000313" key="4">
    <source>
        <dbReference type="Proteomes" id="UP001417504"/>
    </source>
</evidence>
<dbReference type="SUPFAM" id="SSF56672">
    <property type="entry name" value="DNA/RNA polymerases"/>
    <property type="match status" value="1"/>
</dbReference>